<evidence type="ECO:0000256" key="2">
    <source>
        <dbReference type="ARBA" id="ARBA00022729"/>
    </source>
</evidence>
<dbReference type="EMBL" id="LRBV02000008">
    <property type="status" value="NOT_ANNOTATED_CDS"/>
    <property type="molecule type" value="Genomic_DNA"/>
</dbReference>
<keyword evidence="3" id="KW-0677">Repeat</keyword>
<keyword evidence="1" id="KW-0245">EGF-like domain</keyword>
<dbReference type="InterPro" id="IPR018097">
    <property type="entry name" value="EGF_Ca-bd_CS"/>
</dbReference>
<dbReference type="SUPFAM" id="SSF57196">
    <property type="entry name" value="EGF/Laminin"/>
    <property type="match status" value="1"/>
</dbReference>
<dbReference type="InterPro" id="IPR001881">
    <property type="entry name" value="EGF-like_Ca-bd_dom"/>
</dbReference>
<keyword evidence="2" id="KW-0732">Signal</keyword>
<dbReference type="PROSITE" id="PS01187">
    <property type="entry name" value="EGF_CA"/>
    <property type="match status" value="1"/>
</dbReference>
<dbReference type="SMART" id="SM00179">
    <property type="entry name" value="EGF_CA"/>
    <property type="match status" value="2"/>
</dbReference>
<protein>
    <recommendedName>
        <fullName evidence="5">EGF-like domain-containing protein</fullName>
    </recommendedName>
</protein>
<keyword evidence="4" id="KW-1015">Disulfide bond</keyword>
<proteinExistence type="predicted"/>
<dbReference type="OMA" id="ACRENSQ"/>
<feature type="domain" description="EGF-like" evidence="5">
    <location>
        <begin position="220"/>
        <end position="234"/>
    </location>
</feature>
<dbReference type="PROSITE" id="PS01186">
    <property type="entry name" value="EGF_2"/>
    <property type="match status" value="2"/>
</dbReference>
<dbReference type="GO" id="GO:0005509">
    <property type="term" value="F:calcium ion binding"/>
    <property type="evidence" value="ECO:0007669"/>
    <property type="project" value="InterPro"/>
</dbReference>
<dbReference type="PANTHER" id="PTHR33491">
    <property type="entry name" value="OSJNBA0016N04.9 PROTEIN"/>
    <property type="match status" value="1"/>
</dbReference>
<reference evidence="6 7" key="1">
    <citation type="journal article" date="2016" name="G3 (Bethesda)">
        <title>First Draft Assembly and Annotation of the Genome of a California Endemic Oak Quercus lobata Nee (Fagaceae).</title>
        <authorList>
            <person name="Sork V.L."/>
            <person name="Fitz-Gibbon S.T."/>
            <person name="Puiu D."/>
            <person name="Crepeau M."/>
            <person name="Gugger P.F."/>
            <person name="Sherman R."/>
            <person name="Stevens K."/>
            <person name="Langley C.H."/>
            <person name="Pellegrini M."/>
            <person name="Salzberg S.L."/>
        </authorList>
    </citation>
    <scope>NUCLEOTIDE SEQUENCE [LARGE SCALE GENOMIC DNA]</scope>
    <source>
        <strain evidence="6 7">cv. SW786</strain>
    </source>
</reference>
<feature type="domain" description="EGF-like" evidence="5">
    <location>
        <begin position="263"/>
        <end position="276"/>
    </location>
</feature>
<dbReference type="Pfam" id="PF07645">
    <property type="entry name" value="EGF_CA"/>
    <property type="match status" value="1"/>
</dbReference>
<name>A0A7N2R9W0_QUELO</name>
<dbReference type="Proteomes" id="UP000594261">
    <property type="component" value="Chromosome 8"/>
</dbReference>
<accession>A0A7N2R9W0</accession>
<keyword evidence="7" id="KW-1185">Reference proteome</keyword>
<reference evidence="6" key="2">
    <citation type="submission" date="2021-01" db="UniProtKB">
        <authorList>
            <consortium name="EnsemblPlants"/>
        </authorList>
    </citation>
    <scope>IDENTIFICATION</scope>
</reference>
<dbReference type="InParanoid" id="A0A7N2R9W0"/>
<evidence type="ECO:0000256" key="3">
    <source>
        <dbReference type="ARBA" id="ARBA00022737"/>
    </source>
</evidence>
<dbReference type="Gramene" id="QL08p058431:mrna">
    <property type="protein sequence ID" value="QL08p058431:mrna"/>
    <property type="gene ID" value="QL08p058431"/>
</dbReference>
<dbReference type="EnsemblPlants" id="QL08p058431:mrna">
    <property type="protein sequence ID" value="QL08p058431:mrna"/>
    <property type="gene ID" value="QL08p058431"/>
</dbReference>
<evidence type="ECO:0000256" key="4">
    <source>
        <dbReference type="ARBA" id="ARBA00023157"/>
    </source>
</evidence>
<dbReference type="AlphaFoldDB" id="A0A7N2R9W0"/>
<dbReference type="Gene3D" id="2.10.25.10">
    <property type="entry name" value="Laminin"/>
    <property type="match status" value="2"/>
</dbReference>
<dbReference type="InterPro" id="IPR000152">
    <property type="entry name" value="EGF-type_Asp/Asn_hydroxyl_site"/>
</dbReference>
<evidence type="ECO:0000313" key="6">
    <source>
        <dbReference type="EnsemblPlants" id="QL08p058431:mrna"/>
    </source>
</evidence>
<dbReference type="PROSITE" id="PS00010">
    <property type="entry name" value="ASX_HYDROXYL"/>
    <property type="match status" value="1"/>
</dbReference>
<evidence type="ECO:0000256" key="1">
    <source>
        <dbReference type="ARBA" id="ARBA00022536"/>
    </source>
</evidence>
<dbReference type="SMART" id="SM00181">
    <property type="entry name" value="EGF"/>
    <property type="match status" value="2"/>
</dbReference>
<dbReference type="FunFam" id="2.10.25.10:FF:000038">
    <property type="entry name" value="Fibrillin 2"/>
    <property type="match status" value="1"/>
</dbReference>
<sequence length="299" mass="32833">MAAAATAFPIALPHCSDSCGKLEMFQFHIHMAQLKVVTSMMGIFSSIVILPTRASQKNDSQTVTPPTFTVSATKNKFVAVGCDTYAYLNGDLNGQAFSVGCLSKCENISSVVNGTCSGIGCCEVQIPEGIKNVNFKAYSFVNHTKVWDFNPCSYAFIIGADKFKFSSEYLISLQYNRTFPMVLDWAIGNETCEVAQKKVNYLCGVNTACFNLKNQSGYRCKCKDGYEGNPYLSCQDINECDAKELNNCTSYQYCVNELGSYHCPCMEGYHSYGEACVPDQSSLAIKLTVVSIVFSNHVT</sequence>
<evidence type="ECO:0000259" key="5">
    <source>
        <dbReference type="PROSITE" id="PS01186"/>
    </source>
</evidence>
<organism evidence="6 7">
    <name type="scientific">Quercus lobata</name>
    <name type="common">Valley oak</name>
    <dbReference type="NCBI Taxonomy" id="97700"/>
    <lineage>
        <taxon>Eukaryota</taxon>
        <taxon>Viridiplantae</taxon>
        <taxon>Streptophyta</taxon>
        <taxon>Embryophyta</taxon>
        <taxon>Tracheophyta</taxon>
        <taxon>Spermatophyta</taxon>
        <taxon>Magnoliopsida</taxon>
        <taxon>eudicotyledons</taxon>
        <taxon>Gunneridae</taxon>
        <taxon>Pentapetalae</taxon>
        <taxon>rosids</taxon>
        <taxon>fabids</taxon>
        <taxon>Fagales</taxon>
        <taxon>Fagaceae</taxon>
        <taxon>Quercus</taxon>
    </lineage>
</organism>
<evidence type="ECO:0000313" key="7">
    <source>
        <dbReference type="Proteomes" id="UP000594261"/>
    </source>
</evidence>
<dbReference type="CDD" id="cd00054">
    <property type="entry name" value="EGF_CA"/>
    <property type="match status" value="1"/>
</dbReference>
<dbReference type="InterPro" id="IPR049883">
    <property type="entry name" value="NOTCH1_EGF-like"/>
</dbReference>
<dbReference type="InterPro" id="IPR000742">
    <property type="entry name" value="EGF"/>
</dbReference>